<dbReference type="WBParaSite" id="HCON_00179680-00001">
    <property type="protein sequence ID" value="HCON_00179680-00001"/>
    <property type="gene ID" value="HCON_00179680"/>
</dbReference>
<proteinExistence type="predicted"/>
<keyword evidence="2" id="KW-1185">Reference proteome</keyword>
<reference evidence="3" key="1">
    <citation type="submission" date="2020-12" db="UniProtKB">
        <authorList>
            <consortium name="WormBaseParasite"/>
        </authorList>
    </citation>
    <scope>IDENTIFICATION</scope>
    <source>
        <strain evidence="3">MHco3</strain>
    </source>
</reference>
<accession>A0A7I4Z664</accession>
<dbReference type="AlphaFoldDB" id="A0A7I4Z664"/>
<organism evidence="2 3">
    <name type="scientific">Haemonchus contortus</name>
    <name type="common">Barber pole worm</name>
    <dbReference type="NCBI Taxonomy" id="6289"/>
    <lineage>
        <taxon>Eukaryota</taxon>
        <taxon>Metazoa</taxon>
        <taxon>Ecdysozoa</taxon>
        <taxon>Nematoda</taxon>
        <taxon>Chromadorea</taxon>
        <taxon>Rhabditida</taxon>
        <taxon>Rhabditina</taxon>
        <taxon>Rhabditomorpha</taxon>
        <taxon>Strongyloidea</taxon>
        <taxon>Trichostrongylidae</taxon>
        <taxon>Haemonchus</taxon>
    </lineage>
</organism>
<feature type="compositionally biased region" description="Polar residues" evidence="1">
    <location>
        <begin position="116"/>
        <end position="134"/>
    </location>
</feature>
<dbReference type="Proteomes" id="UP000025227">
    <property type="component" value="Unplaced"/>
</dbReference>
<evidence type="ECO:0000256" key="1">
    <source>
        <dbReference type="SAM" id="MobiDB-lite"/>
    </source>
</evidence>
<name>A0A7I4Z664_HAECO</name>
<evidence type="ECO:0000313" key="3">
    <source>
        <dbReference type="WBParaSite" id="HCON_00179680-00001"/>
    </source>
</evidence>
<protein>
    <submittedName>
        <fullName evidence="3">Uncharacterized protein</fullName>
    </submittedName>
</protein>
<evidence type="ECO:0000313" key="2">
    <source>
        <dbReference type="Proteomes" id="UP000025227"/>
    </source>
</evidence>
<feature type="region of interest" description="Disordered" evidence="1">
    <location>
        <begin position="107"/>
        <end position="134"/>
    </location>
</feature>
<sequence length="185" mass="20215">MVTGVISRLAHLTRSTVGTKQTDQEAPVFCADTKDIGGTNAKQEMAPSRSECKRVSYGIKNELKRFGLFEAEEKSTGSQEARLSGRTEKAISILKPPSGESTILRYQDEDKKRSRTMSTSVAEAQSRSGAHSRQGSMLFGQQVLGQDIPCGTGDDYEVTRTTLFMMSSSENQQSRTTVGGSRYTV</sequence>